<proteinExistence type="predicted"/>
<evidence type="ECO:0000313" key="1">
    <source>
        <dbReference type="EMBL" id="MBP0684380.1"/>
    </source>
</evidence>
<sequence length="68" mass="7498">MANASEATVIFLQSHPAWIAAQQRDHQLEEEMRRHPAFLGRQRAAERSAEVAVSTRDLTVCPGADTPA</sequence>
<dbReference type="GeneID" id="45427976"/>
<dbReference type="RefSeq" id="WP_021082892.1">
    <property type="nucleotide sequence ID" value="NZ_AP024671.1"/>
</dbReference>
<comment type="caution">
    <text evidence="1">The sequence shown here is derived from an EMBL/GenBank/DDBJ whole genome shotgun (WGS) entry which is preliminary data.</text>
</comment>
<organism evidence="1 2">
    <name type="scientific">Mycobacterium tuberculosis</name>
    <dbReference type="NCBI Taxonomy" id="1773"/>
    <lineage>
        <taxon>Bacteria</taxon>
        <taxon>Bacillati</taxon>
        <taxon>Actinomycetota</taxon>
        <taxon>Actinomycetes</taxon>
        <taxon>Mycobacteriales</taxon>
        <taxon>Mycobacteriaceae</taxon>
        <taxon>Mycobacterium</taxon>
        <taxon>Mycobacterium tuberculosis complex</taxon>
    </lineage>
</organism>
<name>A0ABD4Q3G0_MYCTX</name>
<protein>
    <submittedName>
        <fullName evidence="1">Uncharacterized protein</fullName>
    </submittedName>
</protein>
<accession>A0ABD4Q3G0</accession>
<dbReference type="Proteomes" id="UP000671119">
    <property type="component" value="Unassembled WGS sequence"/>
</dbReference>
<evidence type="ECO:0000313" key="2">
    <source>
        <dbReference type="Proteomes" id="UP000671119"/>
    </source>
</evidence>
<reference evidence="1 2" key="1">
    <citation type="submission" date="2021-03" db="EMBL/GenBank/DDBJ databases">
        <title>Whole Genome Sequencing of Mycobacterium tuberculosis clinical isolates from Arunachal Pradesh, India.</title>
        <authorList>
            <person name="Singh S."/>
            <person name="Mudliar S.R."/>
            <person name="Kulsum U."/>
            <person name="Rufai S.B."/>
            <person name="Singh P.K."/>
            <person name="Umpo M."/>
            <person name="Nyori M."/>
        </authorList>
    </citation>
    <scope>NUCLEOTIDE SEQUENCE [LARGE SCALE GENOMIC DNA]</scope>
    <source>
        <strain evidence="1 2">OMICS/BPL/0142/20/SP</strain>
    </source>
</reference>
<gene>
    <name evidence="1" type="ORF">J8J21_14915</name>
</gene>
<dbReference type="AlphaFoldDB" id="A0ABD4Q3G0"/>
<dbReference type="EMBL" id="JAGIZI010000024">
    <property type="protein sequence ID" value="MBP0684380.1"/>
    <property type="molecule type" value="Genomic_DNA"/>
</dbReference>